<dbReference type="Gene3D" id="3.10.20.440">
    <property type="entry name" value="2Fe-2S iron-sulphur cluster binding domain, sarcosine oxidase, alpha subunit, N-terminal domain"/>
    <property type="match status" value="1"/>
</dbReference>
<dbReference type="Proteomes" id="UP001528850">
    <property type="component" value="Unassembled WGS sequence"/>
</dbReference>
<dbReference type="EMBL" id="JARJJS010000002">
    <property type="protein sequence ID" value="MDF4025678.1"/>
    <property type="molecule type" value="Genomic_DNA"/>
</dbReference>
<reference evidence="2 3" key="1">
    <citation type="journal article" date="2024" name="Curr. Microbiol.">
        <title>Luteibacter sahnii sp. nov., A Novel Yellow-Colored Xanthomonadin Pigment Producing Probiotic Bacterium from Healthy Rice Seed Microbiome.</title>
        <authorList>
            <person name="Jaiswal G."/>
            <person name="Rana R."/>
            <person name="Nayak P.K."/>
            <person name="Chouhan R."/>
            <person name="Gandhi S.G."/>
            <person name="Patel H.K."/>
            <person name="Patil P.B."/>
        </authorList>
    </citation>
    <scope>NUCLEOTIDE SEQUENCE [LARGE SCALE GENOMIC DNA]</scope>
    <source>
        <strain evidence="2 3">PPL201</strain>
    </source>
</reference>
<evidence type="ECO:0000256" key="1">
    <source>
        <dbReference type="ARBA" id="ARBA00023002"/>
    </source>
</evidence>
<name>A0ABT6BCT0_9GAMM</name>
<organism evidence="2 3">
    <name type="scientific">Luteibacter sahnii</name>
    <dbReference type="NCBI Taxonomy" id="3021977"/>
    <lineage>
        <taxon>Bacteria</taxon>
        <taxon>Pseudomonadati</taxon>
        <taxon>Pseudomonadota</taxon>
        <taxon>Gammaproteobacteria</taxon>
        <taxon>Lysobacterales</taxon>
        <taxon>Rhodanobacteraceae</taxon>
        <taxon>Luteibacter</taxon>
    </lineage>
</organism>
<evidence type="ECO:0000313" key="2">
    <source>
        <dbReference type="EMBL" id="MDF4025678.1"/>
    </source>
</evidence>
<evidence type="ECO:0000313" key="3">
    <source>
        <dbReference type="Proteomes" id="UP001528850"/>
    </source>
</evidence>
<comment type="caution">
    <text evidence="2">The sequence shown here is derived from an EMBL/GenBank/DDBJ whole genome shotgun (WGS) entry which is preliminary data.</text>
</comment>
<sequence length="79" mass="8231">MTVSLYIDGHVTVVPAGSSVAAAIAAVTPIFRRSVHGTPRAPVCGMGVCFECRVTINGLAQQRACQVQAREGMRVSTDG</sequence>
<dbReference type="InterPro" id="IPR036010">
    <property type="entry name" value="2Fe-2S_ferredoxin-like_sf"/>
</dbReference>
<proteinExistence type="predicted"/>
<protein>
    <submittedName>
        <fullName evidence="2">2Fe-2S iron-sulfur cluster-binding protein</fullName>
    </submittedName>
</protein>
<accession>A0ABT6BCT0</accession>
<dbReference type="InterPro" id="IPR042204">
    <property type="entry name" value="2Fe-2S-bd_N"/>
</dbReference>
<keyword evidence="1" id="KW-0560">Oxidoreductase</keyword>
<gene>
    <name evidence="2" type="ORF">P3W24_11945</name>
</gene>
<dbReference type="RefSeq" id="WP_320550159.1">
    <property type="nucleotide sequence ID" value="NZ_JAQLOK010000001.1"/>
</dbReference>
<dbReference type="SUPFAM" id="SSF54292">
    <property type="entry name" value="2Fe-2S ferredoxin-like"/>
    <property type="match status" value="1"/>
</dbReference>
<keyword evidence="3" id="KW-1185">Reference proteome</keyword>
<dbReference type="Pfam" id="PF13510">
    <property type="entry name" value="Fer2_4"/>
    <property type="match status" value="1"/>
</dbReference>